<reference evidence="2 3" key="1">
    <citation type="submission" date="2017-03" db="EMBL/GenBank/DDBJ databases">
        <title>Genome sequence of Clostridium hungatei DSM 14427.</title>
        <authorList>
            <person name="Poehlein A."/>
            <person name="Daniel R."/>
        </authorList>
    </citation>
    <scope>NUCLEOTIDE SEQUENCE [LARGE SCALE GENOMIC DNA]</scope>
    <source>
        <strain evidence="2 3">DSM 14427</strain>
    </source>
</reference>
<gene>
    <name evidence="2" type="ORF">CLHUN_09010</name>
</gene>
<dbReference type="AlphaFoldDB" id="A0A1V4SPY6"/>
<evidence type="ECO:0000313" key="2">
    <source>
        <dbReference type="EMBL" id="OPX45526.1"/>
    </source>
</evidence>
<dbReference type="STRING" id="48256.CLHUN_09010"/>
<dbReference type="EMBL" id="MZGX01000004">
    <property type="protein sequence ID" value="OPX45526.1"/>
    <property type="molecule type" value="Genomic_DNA"/>
</dbReference>
<comment type="caution">
    <text evidence="2">The sequence shown here is derived from an EMBL/GenBank/DDBJ whole genome shotgun (WGS) entry which is preliminary data.</text>
</comment>
<feature type="coiled-coil region" evidence="1">
    <location>
        <begin position="147"/>
        <end position="174"/>
    </location>
</feature>
<dbReference type="RefSeq" id="WP_080063354.1">
    <property type="nucleotide sequence ID" value="NZ_MZGX01000004.1"/>
</dbReference>
<accession>A0A1V4SPY6</accession>
<dbReference type="Proteomes" id="UP000191554">
    <property type="component" value="Unassembled WGS sequence"/>
</dbReference>
<dbReference type="OrthoDB" id="1707350at2"/>
<evidence type="ECO:0000313" key="3">
    <source>
        <dbReference type="Proteomes" id="UP000191554"/>
    </source>
</evidence>
<feature type="coiled-coil region" evidence="1">
    <location>
        <begin position="86"/>
        <end position="120"/>
    </location>
</feature>
<proteinExistence type="predicted"/>
<keyword evidence="3" id="KW-1185">Reference proteome</keyword>
<keyword evidence="1" id="KW-0175">Coiled coil</keyword>
<evidence type="ECO:0000256" key="1">
    <source>
        <dbReference type="SAM" id="Coils"/>
    </source>
</evidence>
<sequence length="210" mass="24907">MWKLFSKKKPEPQLDMKVLFKNDITLLTLDERWNSLFKNIVKTEEISQCENSIKELLKEQSRVISESKEIAARKKECMDNIIRLTTEVFDNNNQDAQTEMQECEKQIIGINTRLTEIEERLADIPKEIRQVNLELLENTVKLVYFSIRENQQRVTQLDKEIAETKEKLIKLVDERELRAQDDTDTYSYFHDLLGGDQLQKLDEVYFSSRE</sequence>
<name>A0A1V4SPY6_RUMHU</name>
<protein>
    <recommendedName>
        <fullName evidence="4">Chromosome partition protein Smc</fullName>
    </recommendedName>
</protein>
<organism evidence="2 3">
    <name type="scientific">Ruminiclostridium hungatei</name>
    <name type="common">Clostridium hungatei</name>
    <dbReference type="NCBI Taxonomy" id="48256"/>
    <lineage>
        <taxon>Bacteria</taxon>
        <taxon>Bacillati</taxon>
        <taxon>Bacillota</taxon>
        <taxon>Clostridia</taxon>
        <taxon>Eubacteriales</taxon>
        <taxon>Oscillospiraceae</taxon>
        <taxon>Ruminiclostridium</taxon>
    </lineage>
</organism>
<evidence type="ECO:0008006" key="4">
    <source>
        <dbReference type="Google" id="ProtNLM"/>
    </source>
</evidence>
<dbReference type="Gene3D" id="1.20.5.340">
    <property type="match status" value="1"/>
</dbReference>